<dbReference type="KEGG" id="samb:SAM23877_5889"/>
<dbReference type="EMBL" id="CP012382">
    <property type="protein sequence ID" value="AKZ58934.1"/>
    <property type="molecule type" value="Genomic_DNA"/>
</dbReference>
<evidence type="ECO:0000256" key="1">
    <source>
        <dbReference type="SAM" id="MobiDB-lite"/>
    </source>
</evidence>
<feature type="compositionally biased region" description="Low complexity" evidence="1">
    <location>
        <begin position="164"/>
        <end position="186"/>
    </location>
</feature>
<gene>
    <name evidence="2" type="ORF">SAM23877_5889</name>
</gene>
<dbReference type="Proteomes" id="UP000061018">
    <property type="component" value="Chromosome"/>
</dbReference>
<accession>A0A0K2B0X9</accession>
<name>A0A0K2B0X9_STRA7</name>
<reference evidence="3" key="1">
    <citation type="journal article" date="2015" name="J. Biotechnol.">
        <title>Complete genome sequence of Streptomyces ambofaciens ATCC 23877, the spiramycin producer.</title>
        <authorList>
            <person name="Thibessard A."/>
            <person name="Haas D."/>
            <person name="Gerbaud C."/>
            <person name="Aigle B."/>
            <person name="Lautru S."/>
            <person name="Pernodet J.L."/>
            <person name="Leblond P."/>
        </authorList>
    </citation>
    <scope>NUCLEOTIDE SEQUENCE [LARGE SCALE GENOMIC DNA]</scope>
    <source>
        <strain evidence="3">ATCC 23877 / 3486 / DSM 40053 / JCM 4204 / NBRC 12836 / NRRL B-2516</strain>
    </source>
</reference>
<evidence type="ECO:0000313" key="2">
    <source>
        <dbReference type="EMBL" id="AKZ58934.1"/>
    </source>
</evidence>
<evidence type="ECO:0000313" key="3">
    <source>
        <dbReference type="Proteomes" id="UP000061018"/>
    </source>
</evidence>
<protein>
    <submittedName>
        <fullName evidence="2">Uncharacterized protein</fullName>
    </submittedName>
</protein>
<organism evidence="2 3">
    <name type="scientific">Streptomyces ambofaciens (strain ATCC 23877 / 3486 / DSM 40053 / JCM 4204 / NBRC 12836 / NRRL B-2516)</name>
    <dbReference type="NCBI Taxonomy" id="278992"/>
    <lineage>
        <taxon>Bacteria</taxon>
        <taxon>Bacillati</taxon>
        <taxon>Actinomycetota</taxon>
        <taxon>Actinomycetes</taxon>
        <taxon>Kitasatosporales</taxon>
        <taxon>Streptomycetaceae</taxon>
        <taxon>Streptomyces</taxon>
    </lineage>
</organism>
<dbReference type="AlphaFoldDB" id="A0A0K2B0X9"/>
<feature type="region of interest" description="Disordered" evidence="1">
    <location>
        <begin position="146"/>
        <end position="232"/>
    </location>
</feature>
<proteinExistence type="predicted"/>
<sequence length="232" mass="24983">MQFLQRLRQPALELLPVQREVLGVRTRQTQRCGRGCIGSDWRVCPISVARGARTTCSPPLLFVPDVDRSHLLRQLTDRTGVVGQARPWTRVSASYARAARARSLSSDIRDTEDHLPELVLSADVDAFADLCARALAMLRTVPDATARQLDPSNTPPADGAHADSTTAATARPTPPRTASSSAACATIPVPSCTTNDAPRWARPDVRPSGASSDTRPARFSPRSRPVSCTPAL</sequence>